<dbReference type="InterPro" id="IPR027408">
    <property type="entry name" value="PNPase/RNase_PH_dom_sf"/>
</dbReference>
<feature type="domain" description="Fork-head" evidence="6">
    <location>
        <begin position="326"/>
        <end position="420"/>
    </location>
</feature>
<evidence type="ECO:0000256" key="2">
    <source>
        <dbReference type="ARBA" id="ARBA00023125"/>
    </source>
</evidence>
<name>A0ABV0MRS5_9TELE</name>
<dbReference type="InterPro" id="IPR001247">
    <property type="entry name" value="ExoRNase_PH_dom1"/>
</dbReference>
<keyword evidence="8" id="KW-1185">Reference proteome</keyword>
<dbReference type="InterPro" id="IPR036390">
    <property type="entry name" value="WH_DNA-bd_sf"/>
</dbReference>
<dbReference type="Gene3D" id="1.10.10.10">
    <property type="entry name" value="Winged helix-like DNA-binding domain superfamily/Winged helix DNA-binding domain"/>
    <property type="match status" value="1"/>
</dbReference>
<feature type="region of interest" description="Disordered" evidence="5">
    <location>
        <begin position="417"/>
        <end position="509"/>
    </location>
</feature>
<sequence>MPTDTKRVRGPDVSQSPFLFWSRPAEVLPSHEPRADGRQRDQVDVRPVFVRCGLVSQAKGSAYIEAGNTKVLCCVYGPRETERKDETDMKCGRLTTDMRFAPFSCPERGSWIQGSQDKDFSLMLQESLQPAVCLHRYPRSQIEVNVMVLENSGSILAHAVTCASMALADAGIEMYDLVLGCSLRQDGGSYVVDPTYPEENSWRSGSGEKRGGLTVAFLPSLNQVSGLQSDGEMAEETLTAGIRTCIEGCYKLYPVIQQALIKAGGGLRGFDSLTPPPALMALFPGRLPPLAVTPSGLSLSGPPLIYLYGGESALSLVPGPQEPPQKPPYSYIALIAMAIRSAPGQRTTLSGIYQFIMDQFPFYQDNKQGWQNSIRHNLSLNECFIKLPREKGRPGKGSYWTLDSSCLDMFENGNYRRRKRRAKSQQEAPDSKDPGPTRTKGSVSSRGPQSSTADWRTAQVPSKEMKRTEPDPQPVLLRFTQQSTPTQRQNLLSSHDPSLPTEMRMEGPRTVPGSVPLQPFRAPLCSVSGAADTNLPAASQQTPRGNLQRTDRSKGFTIESILSKSQDEARTRVLDVSAESICASSLLSARPHHLVQVGFPFCSYLSLTCSDSALRFK</sequence>
<evidence type="ECO:0000256" key="5">
    <source>
        <dbReference type="SAM" id="MobiDB-lite"/>
    </source>
</evidence>
<dbReference type="InterPro" id="IPR020568">
    <property type="entry name" value="Ribosomal_Su5_D2-typ_SF"/>
</dbReference>
<evidence type="ECO:0000256" key="3">
    <source>
        <dbReference type="ARBA" id="ARBA00023242"/>
    </source>
</evidence>
<dbReference type="Pfam" id="PF00250">
    <property type="entry name" value="Forkhead"/>
    <property type="match status" value="1"/>
</dbReference>
<dbReference type="InterPro" id="IPR030456">
    <property type="entry name" value="TF_fork_head_CS_2"/>
</dbReference>
<dbReference type="SMART" id="SM00339">
    <property type="entry name" value="FH"/>
    <property type="match status" value="1"/>
</dbReference>
<evidence type="ECO:0000256" key="4">
    <source>
        <dbReference type="PROSITE-ProRule" id="PRU00089"/>
    </source>
</evidence>
<evidence type="ECO:0000256" key="1">
    <source>
        <dbReference type="ARBA" id="ARBA00004123"/>
    </source>
</evidence>
<proteinExistence type="predicted"/>
<dbReference type="PRINTS" id="PR00053">
    <property type="entry name" value="FORKHEAD"/>
</dbReference>
<reference evidence="7 8" key="1">
    <citation type="submission" date="2021-06" db="EMBL/GenBank/DDBJ databases">
        <authorList>
            <person name="Palmer J.M."/>
        </authorList>
    </citation>
    <scope>NUCLEOTIDE SEQUENCE [LARGE SCALE GENOMIC DNA]</scope>
    <source>
        <strain evidence="7 8">GA_2019</strain>
        <tissue evidence="7">Muscle</tissue>
    </source>
</reference>
<dbReference type="SUPFAM" id="SSF55666">
    <property type="entry name" value="Ribonuclease PH domain 2-like"/>
    <property type="match status" value="1"/>
</dbReference>
<dbReference type="Pfam" id="PF01138">
    <property type="entry name" value="RNase_PH"/>
    <property type="match status" value="1"/>
</dbReference>
<dbReference type="InterPro" id="IPR018122">
    <property type="entry name" value="TF_fork_head_CS_1"/>
</dbReference>
<dbReference type="InterPro" id="IPR047514">
    <property type="entry name" value="FH_FOXL1"/>
</dbReference>
<dbReference type="InterPro" id="IPR036345">
    <property type="entry name" value="ExoRNase_PH_dom2_sf"/>
</dbReference>
<feature type="DNA-binding region" description="Fork-head" evidence="4">
    <location>
        <begin position="326"/>
        <end position="420"/>
    </location>
</feature>
<dbReference type="CDD" id="cd11371">
    <property type="entry name" value="RNase_PH_MTR3"/>
    <property type="match status" value="1"/>
</dbReference>
<dbReference type="EMBL" id="JAHRIO010010874">
    <property type="protein sequence ID" value="MEQ2161797.1"/>
    <property type="molecule type" value="Genomic_DNA"/>
</dbReference>
<dbReference type="PANTHER" id="PTHR11829:SF204">
    <property type="entry name" value="FORKHEAD BOX PROTEIN L1"/>
    <property type="match status" value="1"/>
</dbReference>
<evidence type="ECO:0000313" key="7">
    <source>
        <dbReference type="EMBL" id="MEQ2161797.1"/>
    </source>
</evidence>
<keyword evidence="3 4" id="KW-0539">Nucleus</keyword>
<feature type="compositionally biased region" description="Polar residues" evidence="5">
    <location>
        <begin position="439"/>
        <end position="454"/>
    </location>
</feature>
<dbReference type="PROSITE" id="PS00658">
    <property type="entry name" value="FORK_HEAD_2"/>
    <property type="match status" value="1"/>
</dbReference>
<keyword evidence="2 4" id="KW-0238">DNA-binding</keyword>
<evidence type="ECO:0000313" key="8">
    <source>
        <dbReference type="Proteomes" id="UP001476798"/>
    </source>
</evidence>
<dbReference type="Gene3D" id="3.30.230.70">
    <property type="entry name" value="GHMP Kinase, N-terminal domain"/>
    <property type="match status" value="1"/>
</dbReference>
<dbReference type="CDD" id="cd20027">
    <property type="entry name" value="FH_FOXL1"/>
    <property type="match status" value="1"/>
</dbReference>
<dbReference type="SUPFAM" id="SSF46785">
    <property type="entry name" value="Winged helix' DNA-binding domain"/>
    <property type="match status" value="1"/>
</dbReference>
<dbReference type="Proteomes" id="UP001476798">
    <property type="component" value="Unassembled WGS sequence"/>
</dbReference>
<dbReference type="PANTHER" id="PTHR11829">
    <property type="entry name" value="FORKHEAD BOX PROTEIN"/>
    <property type="match status" value="1"/>
</dbReference>
<evidence type="ECO:0000259" key="6">
    <source>
        <dbReference type="PROSITE" id="PS50039"/>
    </source>
</evidence>
<feature type="compositionally biased region" description="Polar residues" evidence="5">
    <location>
        <begin position="479"/>
        <end position="496"/>
    </location>
</feature>
<comment type="caution">
    <text evidence="7">The sequence shown here is derived from an EMBL/GenBank/DDBJ whole genome shotgun (WGS) entry which is preliminary data.</text>
</comment>
<dbReference type="InterPro" id="IPR001766">
    <property type="entry name" value="Fork_head_dom"/>
</dbReference>
<comment type="subcellular location">
    <subcellularLocation>
        <location evidence="1 4">Nucleus</location>
    </subcellularLocation>
</comment>
<gene>
    <name evidence="7" type="ORF">GOODEAATRI_013207</name>
</gene>
<dbReference type="PROSITE" id="PS00657">
    <property type="entry name" value="FORK_HEAD_1"/>
    <property type="match status" value="1"/>
</dbReference>
<accession>A0ABV0MRS5</accession>
<dbReference type="PROSITE" id="PS50039">
    <property type="entry name" value="FORK_HEAD_3"/>
    <property type="match status" value="1"/>
</dbReference>
<dbReference type="InterPro" id="IPR036388">
    <property type="entry name" value="WH-like_DNA-bd_sf"/>
</dbReference>
<organism evidence="7 8">
    <name type="scientific">Goodea atripinnis</name>
    <dbReference type="NCBI Taxonomy" id="208336"/>
    <lineage>
        <taxon>Eukaryota</taxon>
        <taxon>Metazoa</taxon>
        <taxon>Chordata</taxon>
        <taxon>Craniata</taxon>
        <taxon>Vertebrata</taxon>
        <taxon>Euteleostomi</taxon>
        <taxon>Actinopterygii</taxon>
        <taxon>Neopterygii</taxon>
        <taxon>Teleostei</taxon>
        <taxon>Neoteleostei</taxon>
        <taxon>Acanthomorphata</taxon>
        <taxon>Ovalentaria</taxon>
        <taxon>Atherinomorphae</taxon>
        <taxon>Cyprinodontiformes</taxon>
        <taxon>Goodeidae</taxon>
        <taxon>Goodea</taxon>
    </lineage>
</organism>
<dbReference type="InterPro" id="IPR050211">
    <property type="entry name" value="FOX_domain-containing"/>
</dbReference>
<dbReference type="SUPFAM" id="SSF54211">
    <property type="entry name" value="Ribosomal protein S5 domain 2-like"/>
    <property type="match status" value="1"/>
</dbReference>
<protein>
    <recommendedName>
        <fullName evidence="6">Fork-head domain-containing protein</fullName>
    </recommendedName>
</protein>